<name>A0AAV1S1H9_9ROSI</name>
<sequence>MARKLIVLALVFVAILGLAAAADPAPSTTDVPAAEAPLSDDFIGTDDGDAAGAPSADGTTVVPGPMGSTTSAEGPSASEKGGAATLEFSAVAGVATVAGYFLF</sequence>
<comment type="caution">
    <text evidence="3">The sequence shown here is derived from an EMBL/GenBank/DDBJ whole genome shotgun (WGS) entry which is preliminary data.</text>
</comment>
<evidence type="ECO:0008006" key="5">
    <source>
        <dbReference type="Google" id="ProtNLM"/>
    </source>
</evidence>
<dbReference type="Proteomes" id="UP001314170">
    <property type="component" value="Unassembled WGS sequence"/>
</dbReference>
<proteinExistence type="predicted"/>
<evidence type="ECO:0000313" key="4">
    <source>
        <dbReference type="Proteomes" id="UP001314170"/>
    </source>
</evidence>
<evidence type="ECO:0000313" key="3">
    <source>
        <dbReference type="EMBL" id="CAK7344715.1"/>
    </source>
</evidence>
<feature type="compositionally biased region" description="Low complexity" evidence="1">
    <location>
        <begin position="23"/>
        <end position="34"/>
    </location>
</feature>
<keyword evidence="4" id="KW-1185">Reference proteome</keyword>
<reference evidence="3 4" key="1">
    <citation type="submission" date="2024-01" db="EMBL/GenBank/DDBJ databases">
        <authorList>
            <person name="Waweru B."/>
        </authorList>
    </citation>
    <scope>NUCLEOTIDE SEQUENCE [LARGE SCALE GENOMIC DNA]</scope>
</reference>
<feature type="compositionally biased region" description="Low complexity" evidence="1">
    <location>
        <begin position="50"/>
        <end position="60"/>
    </location>
</feature>
<accession>A0AAV1S1H9</accession>
<feature type="chain" id="PRO_5043740762" description="Anther-specific protein BCP1" evidence="2">
    <location>
        <begin position="22"/>
        <end position="103"/>
    </location>
</feature>
<dbReference type="EMBL" id="CAWUPB010001165">
    <property type="protein sequence ID" value="CAK7344715.1"/>
    <property type="molecule type" value="Genomic_DNA"/>
</dbReference>
<organism evidence="3 4">
    <name type="scientific">Dovyalis caffra</name>
    <dbReference type="NCBI Taxonomy" id="77055"/>
    <lineage>
        <taxon>Eukaryota</taxon>
        <taxon>Viridiplantae</taxon>
        <taxon>Streptophyta</taxon>
        <taxon>Embryophyta</taxon>
        <taxon>Tracheophyta</taxon>
        <taxon>Spermatophyta</taxon>
        <taxon>Magnoliopsida</taxon>
        <taxon>eudicotyledons</taxon>
        <taxon>Gunneridae</taxon>
        <taxon>Pentapetalae</taxon>
        <taxon>rosids</taxon>
        <taxon>fabids</taxon>
        <taxon>Malpighiales</taxon>
        <taxon>Salicaceae</taxon>
        <taxon>Flacourtieae</taxon>
        <taxon>Dovyalis</taxon>
    </lineage>
</organism>
<dbReference type="AlphaFoldDB" id="A0AAV1S1H9"/>
<feature type="signal peptide" evidence="2">
    <location>
        <begin position="1"/>
        <end position="21"/>
    </location>
</feature>
<feature type="region of interest" description="Disordered" evidence="1">
    <location>
        <begin position="23"/>
        <end position="80"/>
    </location>
</feature>
<protein>
    <recommendedName>
        <fullName evidence="5">Anther-specific protein BCP1</fullName>
    </recommendedName>
</protein>
<keyword evidence="2" id="KW-0732">Signal</keyword>
<evidence type="ECO:0000256" key="2">
    <source>
        <dbReference type="SAM" id="SignalP"/>
    </source>
</evidence>
<evidence type="ECO:0000256" key="1">
    <source>
        <dbReference type="SAM" id="MobiDB-lite"/>
    </source>
</evidence>
<gene>
    <name evidence="3" type="ORF">DCAF_LOCUS17911</name>
</gene>